<dbReference type="EMBL" id="CAKJTI010000005">
    <property type="protein sequence ID" value="CAG9612370.1"/>
    <property type="molecule type" value="Genomic_DNA"/>
</dbReference>
<dbReference type="InterPro" id="IPR014016">
    <property type="entry name" value="UvrD-like_ATP-bd"/>
</dbReference>
<dbReference type="EC" id="5.6.2.4" evidence="11"/>
<feature type="domain" description="UvrD-like helicase C-terminal" evidence="14">
    <location>
        <begin position="291"/>
        <end position="568"/>
    </location>
</feature>
<dbReference type="PANTHER" id="PTHR11070:SF2">
    <property type="entry name" value="ATP-DEPENDENT DNA HELICASE SRS2"/>
    <property type="match status" value="1"/>
</dbReference>
<dbReference type="NCBIfam" id="TIGR01073">
    <property type="entry name" value="pcrA"/>
    <property type="match status" value="1"/>
</dbReference>
<dbReference type="PANTHER" id="PTHR11070">
    <property type="entry name" value="UVRD / RECB / PCRA DNA HELICASE FAMILY MEMBER"/>
    <property type="match status" value="1"/>
</dbReference>
<evidence type="ECO:0000256" key="7">
    <source>
        <dbReference type="ARBA" id="ARBA00023235"/>
    </source>
</evidence>
<dbReference type="InterPro" id="IPR014017">
    <property type="entry name" value="DNA_helicase_UvrD-like_C"/>
</dbReference>
<sequence length="742" mass="84359">MSITEKLLTGLNPQQQKAVQATAGPLLLMAGAGSGKTRVLTHRIAYLLGEKGVAPWNVLAITFTNKAAREMRERIDKLVGPEAEDIWISTFHSMCVRILRRDIDRIGINRNFTILDASDQLTVVKKIMKERNIDPKKFEPRSVLATISNAKNELLSPEKYAKKISIADPYEKMTSDVYTEYQKRLLKNNALDFDDLIMTTIQLFERIPEVLEFYQRKFQYIHVDEYQDTNRAQYILVNKLAVRFKNLCVVGDSDQSIYRWRGADISNILSFEKDYENAQVILLEQNYRSTQSILNAANAVIENNMNRKPKKLWTDNQVGSKISYYRAATEKDEAYFVAKKIRDEVQIGNRKYTDFAVLYRTNAQSRMVEEIFLKSNIPYKIVGGIKFYDRKEIKDILAYLRLIANPDDEISFARIINVPKRGVGATSIDKIINYGVQNGLSLTAVLDEIEHVGLSAKITKTVAEFAKQLHNWVNMQEYLSVTELVEEVLEKTGYRDALKNERTLESEGRLENLEEFLSVTQTFESQSEDKSLVAFLTDLALVADIDRVDEDPTAGEEVILMTMHSAKGLEFPVVFILGLEEGIFPHTRSLMEEDEMQEERRLAYVGITRAEEELYVTNAQMRTIFGRTSMNKESRFISEIPEDLIETLHEVKPKRESFSTKSKPTTTTTTRSRSAFVRPAVKTTGGEQIGWSVGDKASHQKWGIGTVVSVKGDGDAKELDIAFPSPVGIKRLLAKFAPVTKV</sequence>
<comment type="catalytic activity">
    <reaction evidence="9 11">
        <text>ATP + H2O = ADP + phosphate + H(+)</text>
        <dbReference type="Rhea" id="RHEA:13065"/>
        <dbReference type="ChEBI" id="CHEBI:15377"/>
        <dbReference type="ChEBI" id="CHEBI:15378"/>
        <dbReference type="ChEBI" id="CHEBI:30616"/>
        <dbReference type="ChEBI" id="CHEBI:43474"/>
        <dbReference type="ChEBI" id="CHEBI:456216"/>
        <dbReference type="EC" id="5.6.2.4"/>
    </reaction>
</comment>
<name>A0ABN7ZYJ6_9BACI</name>
<evidence type="ECO:0000256" key="12">
    <source>
        <dbReference type="SAM" id="MobiDB-lite"/>
    </source>
</evidence>
<reference evidence="15 16" key="1">
    <citation type="submission" date="2021-10" db="EMBL/GenBank/DDBJ databases">
        <authorList>
            <person name="Criscuolo A."/>
        </authorList>
    </citation>
    <scope>NUCLEOTIDE SEQUENCE [LARGE SCALE GENOMIC DNA]</scope>
    <source>
        <strain evidence="16">CIP 111899</strain>
    </source>
</reference>
<evidence type="ECO:0000256" key="2">
    <source>
        <dbReference type="ARBA" id="ARBA00022741"/>
    </source>
</evidence>
<dbReference type="InterPro" id="IPR005751">
    <property type="entry name" value="ATP-dep_DNA_helicase_PcrA"/>
</dbReference>
<evidence type="ECO:0000256" key="8">
    <source>
        <dbReference type="ARBA" id="ARBA00034617"/>
    </source>
</evidence>
<evidence type="ECO:0000256" key="10">
    <source>
        <dbReference type="PROSITE-ProRule" id="PRU00560"/>
    </source>
</evidence>
<evidence type="ECO:0000256" key="4">
    <source>
        <dbReference type="ARBA" id="ARBA00022806"/>
    </source>
</evidence>
<comment type="catalytic activity">
    <reaction evidence="8">
        <text>Couples ATP hydrolysis with the unwinding of duplex DNA by translocating in the 3'-5' direction.</text>
        <dbReference type="EC" id="5.6.2.4"/>
    </reaction>
</comment>
<evidence type="ECO:0000256" key="5">
    <source>
        <dbReference type="ARBA" id="ARBA00022840"/>
    </source>
</evidence>
<dbReference type="Pfam" id="PF00580">
    <property type="entry name" value="UvrD-helicase"/>
    <property type="match status" value="1"/>
</dbReference>
<evidence type="ECO:0000313" key="16">
    <source>
        <dbReference type="Proteomes" id="UP000789423"/>
    </source>
</evidence>
<dbReference type="GO" id="GO:0016787">
    <property type="term" value="F:hydrolase activity"/>
    <property type="evidence" value="ECO:0007669"/>
    <property type="project" value="UniProtKB-KW"/>
</dbReference>
<gene>
    <name evidence="15" type="primary">pcrA</name>
    <name evidence="15" type="ORF">BACCIP111899_01543</name>
</gene>
<feature type="compositionally biased region" description="Low complexity" evidence="12">
    <location>
        <begin position="659"/>
        <end position="674"/>
    </location>
</feature>
<keyword evidence="5 10" id="KW-0067">ATP-binding</keyword>
<dbReference type="CDD" id="cd17932">
    <property type="entry name" value="DEXQc_UvrD"/>
    <property type="match status" value="1"/>
</dbReference>
<accession>A0ABN7ZYJ6</accession>
<dbReference type="CDD" id="cd18807">
    <property type="entry name" value="SF1_C_UvrD"/>
    <property type="match status" value="1"/>
</dbReference>
<dbReference type="Pfam" id="PF21196">
    <property type="entry name" value="PcrA_UvrD_tudor"/>
    <property type="match status" value="1"/>
</dbReference>
<evidence type="ECO:0000256" key="6">
    <source>
        <dbReference type="ARBA" id="ARBA00023125"/>
    </source>
</evidence>
<evidence type="ECO:0000259" key="14">
    <source>
        <dbReference type="PROSITE" id="PS51217"/>
    </source>
</evidence>
<protein>
    <recommendedName>
        <fullName evidence="11">ATP-dependent DNA helicase</fullName>
        <ecNumber evidence="11">5.6.2.4</ecNumber>
    </recommendedName>
</protein>
<evidence type="ECO:0000313" key="15">
    <source>
        <dbReference type="EMBL" id="CAG9612370.1"/>
    </source>
</evidence>
<dbReference type="Gene3D" id="3.40.50.300">
    <property type="entry name" value="P-loop containing nucleotide triphosphate hydrolases"/>
    <property type="match status" value="2"/>
</dbReference>
<evidence type="ECO:0000256" key="11">
    <source>
        <dbReference type="RuleBase" id="RU364053"/>
    </source>
</evidence>
<keyword evidence="4 10" id="KW-0347">Helicase</keyword>
<dbReference type="InterPro" id="IPR027417">
    <property type="entry name" value="P-loop_NTPase"/>
</dbReference>
<keyword evidence="2 10" id="KW-0547">Nucleotide-binding</keyword>
<evidence type="ECO:0000256" key="9">
    <source>
        <dbReference type="ARBA" id="ARBA00048988"/>
    </source>
</evidence>
<dbReference type="PROSITE" id="PS51198">
    <property type="entry name" value="UVRD_HELICASE_ATP_BIND"/>
    <property type="match status" value="1"/>
</dbReference>
<dbReference type="Gene3D" id="1.10.486.10">
    <property type="entry name" value="PCRA, domain 4"/>
    <property type="match status" value="1"/>
</dbReference>
<dbReference type="SUPFAM" id="SSF52540">
    <property type="entry name" value="P-loop containing nucleoside triphosphate hydrolases"/>
    <property type="match status" value="1"/>
</dbReference>
<organism evidence="15 16">
    <name type="scientific">Bacillus rhizoplanae</name>
    <dbReference type="NCBI Taxonomy" id="2880966"/>
    <lineage>
        <taxon>Bacteria</taxon>
        <taxon>Bacillati</taxon>
        <taxon>Bacillota</taxon>
        <taxon>Bacilli</taxon>
        <taxon>Bacillales</taxon>
        <taxon>Bacillaceae</taxon>
        <taxon>Bacillus</taxon>
    </lineage>
</organism>
<dbReference type="Proteomes" id="UP000789423">
    <property type="component" value="Unassembled WGS sequence"/>
</dbReference>
<dbReference type="PROSITE" id="PS51217">
    <property type="entry name" value="UVRD_HELICASE_CTER"/>
    <property type="match status" value="1"/>
</dbReference>
<dbReference type="Gene3D" id="1.10.10.160">
    <property type="match status" value="1"/>
</dbReference>
<feature type="region of interest" description="Disordered" evidence="12">
    <location>
        <begin position="654"/>
        <end position="675"/>
    </location>
</feature>
<keyword evidence="3 10" id="KW-0378">Hydrolase</keyword>
<dbReference type="InterPro" id="IPR000212">
    <property type="entry name" value="DNA_helicase_UvrD/REP"/>
</dbReference>
<evidence type="ECO:0000259" key="13">
    <source>
        <dbReference type="PROSITE" id="PS51198"/>
    </source>
</evidence>
<dbReference type="GO" id="GO:0003678">
    <property type="term" value="F:DNA helicase activity"/>
    <property type="evidence" value="ECO:0007669"/>
    <property type="project" value="UniProtKB-EC"/>
</dbReference>
<keyword evidence="7" id="KW-0413">Isomerase</keyword>
<comment type="caution">
    <text evidence="15">The sequence shown here is derived from an EMBL/GenBank/DDBJ whole genome shotgun (WGS) entry which is preliminary data.</text>
</comment>
<keyword evidence="6 11" id="KW-0238">DNA-binding</keyword>
<keyword evidence="16" id="KW-1185">Reference proteome</keyword>
<feature type="domain" description="UvrD-like helicase ATP-binding" evidence="13">
    <location>
        <begin position="9"/>
        <end position="290"/>
    </location>
</feature>
<feature type="binding site" evidence="10">
    <location>
        <begin position="30"/>
        <end position="37"/>
    </location>
    <ligand>
        <name>ATP</name>
        <dbReference type="ChEBI" id="CHEBI:30616"/>
    </ligand>
</feature>
<evidence type="ECO:0000256" key="3">
    <source>
        <dbReference type="ARBA" id="ARBA00022801"/>
    </source>
</evidence>
<comment type="similarity">
    <text evidence="1 11">Belongs to the helicase family. UvrD subfamily.</text>
</comment>
<proteinExistence type="inferred from homology"/>
<dbReference type="Pfam" id="PF13361">
    <property type="entry name" value="UvrD_C"/>
    <property type="match status" value="1"/>
</dbReference>
<evidence type="ECO:0000256" key="1">
    <source>
        <dbReference type="ARBA" id="ARBA00009922"/>
    </source>
</evidence>
<dbReference type="InterPro" id="IPR013986">
    <property type="entry name" value="DExx_box_DNA_helicase_dom_sf"/>
</dbReference>